<proteinExistence type="predicted"/>
<reference evidence="1 2" key="1">
    <citation type="submission" date="2019-03" db="EMBL/GenBank/DDBJ databases">
        <title>First draft genome of Liparis tanakae, snailfish: a comprehensive survey of snailfish specific genes.</title>
        <authorList>
            <person name="Kim W."/>
            <person name="Song I."/>
            <person name="Jeong J.-H."/>
            <person name="Kim D."/>
            <person name="Kim S."/>
            <person name="Ryu S."/>
            <person name="Song J.Y."/>
            <person name="Lee S.K."/>
        </authorList>
    </citation>
    <scope>NUCLEOTIDE SEQUENCE [LARGE SCALE GENOMIC DNA]</scope>
    <source>
        <tissue evidence="1">Muscle</tissue>
    </source>
</reference>
<evidence type="ECO:0000313" key="1">
    <source>
        <dbReference type="EMBL" id="TNN44815.1"/>
    </source>
</evidence>
<accession>A0A4Z2FVC8</accession>
<dbReference type="EMBL" id="SRLO01000883">
    <property type="protein sequence ID" value="TNN44815.1"/>
    <property type="molecule type" value="Genomic_DNA"/>
</dbReference>
<keyword evidence="2" id="KW-1185">Reference proteome</keyword>
<dbReference type="AlphaFoldDB" id="A0A4Z2FVC8"/>
<protein>
    <submittedName>
        <fullName evidence="1">Uncharacterized protein</fullName>
    </submittedName>
</protein>
<comment type="caution">
    <text evidence="1">The sequence shown here is derived from an EMBL/GenBank/DDBJ whole genome shotgun (WGS) entry which is preliminary data.</text>
</comment>
<evidence type="ECO:0000313" key="2">
    <source>
        <dbReference type="Proteomes" id="UP000314294"/>
    </source>
</evidence>
<sequence length="185" mass="19530">MMHYQGDCHFVFPLCKVLCGFKAKSRRDWPTSTERALRDLAPVSRSFAIREEVAVDCVATQVGRRGRGSVVGNGWCSSGEVHGPQGVVVDLNSFGQRLGVPAVALTGHMVAGTEGHKTGVVGRRGDGDGAGAAHVGVAQLVGRLLLFNEAVMSVTYSSNGGLLAVSSGGVRDVRSQEDNRLLEHC</sequence>
<name>A0A4Z2FVC8_9TELE</name>
<gene>
    <name evidence="1" type="ORF">EYF80_045000</name>
</gene>
<dbReference type="Proteomes" id="UP000314294">
    <property type="component" value="Unassembled WGS sequence"/>
</dbReference>
<organism evidence="1 2">
    <name type="scientific">Liparis tanakae</name>
    <name type="common">Tanaka's snailfish</name>
    <dbReference type="NCBI Taxonomy" id="230148"/>
    <lineage>
        <taxon>Eukaryota</taxon>
        <taxon>Metazoa</taxon>
        <taxon>Chordata</taxon>
        <taxon>Craniata</taxon>
        <taxon>Vertebrata</taxon>
        <taxon>Euteleostomi</taxon>
        <taxon>Actinopterygii</taxon>
        <taxon>Neopterygii</taxon>
        <taxon>Teleostei</taxon>
        <taxon>Neoteleostei</taxon>
        <taxon>Acanthomorphata</taxon>
        <taxon>Eupercaria</taxon>
        <taxon>Perciformes</taxon>
        <taxon>Cottioidei</taxon>
        <taxon>Cottales</taxon>
        <taxon>Liparidae</taxon>
        <taxon>Liparis</taxon>
    </lineage>
</organism>